<evidence type="ECO:0000259" key="3">
    <source>
        <dbReference type="Pfam" id="PF03358"/>
    </source>
</evidence>
<dbReference type="InterPro" id="IPR029039">
    <property type="entry name" value="Flavoprotein-like_sf"/>
</dbReference>
<keyword evidence="5" id="KW-1185">Reference proteome</keyword>
<gene>
    <name evidence="4" type="ORF">J2S18_002890</name>
</gene>
<dbReference type="EMBL" id="JAUSUF010000014">
    <property type="protein sequence ID" value="MDQ0150916.1"/>
    <property type="molecule type" value="Genomic_DNA"/>
</dbReference>
<organism evidence="4 5">
    <name type="scientific">Eubacterium multiforme</name>
    <dbReference type="NCBI Taxonomy" id="83339"/>
    <lineage>
        <taxon>Bacteria</taxon>
        <taxon>Bacillati</taxon>
        <taxon>Bacillota</taxon>
        <taxon>Clostridia</taxon>
        <taxon>Eubacteriales</taxon>
        <taxon>Eubacteriaceae</taxon>
        <taxon>Eubacterium</taxon>
    </lineage>
</organism>
<name>A0ABT9UX74_9FIRM</name>
<evidence type="ECO:0000313" key="4">
    <source>
        <dbReference type="EMBL" id="MDQ0150916.1"/>
    </source>
</evidence>
<dbReference type="Pfam" id="PF03358">
    <property type="entry name" value="FMN_red"/>
    <property type="match status" value="1"/>
</dbReference>
<keyword evidence="2" id="KW-0288">FMN</keyword>
<reference evidence="4 5" key="1">
    <citation type="submission" date="2023-07" db="EMBL/GenBank/DDBJ databases">
        <title>Genomic Encyclopedia of Type Strains, Phase IV (KMG-IV): sequencing the most valuable type-strain genomes for metagenomic binning, comparative biology and taxonomic classification.</title>
        <authorList>
            <person name="Goeker M."/>
        </authorList>
    </citation>
    <scope>NUCLEOTIDE SEQUENCE [LARGE SCALE GENOMIC DNA]</scope>
    <source>
        <strain evidence="4 5">DSM 20694</strain>
    </source>
</reference>
<comment type="caution">
    <text evidence="4">The sequence shown here is derived from an EMBL/GenBank/DDBJ whole genome shotgun (WGS) entry which is preliminary data.</text>
</comment>
<dbReference type="Proteomes" id="UP001228504">
    <property type="component" value="Unassembled WGS sequence"/>
</dbReference>
<dbReference type="Gene3D" id="3.40.50.360">
    <property type="match status" value="1"/>
</dbReference>
<protein>
    <submittedName>
        <fullName evidence="4">Multimeric flavodoxin WrbA</fullName>
    </submittedName>
</protein>
<dbReference type="RefSeq" id="WP_307487775.1">
    <property type="nucleotide sequence ID" value="NZ_JAUSUF010000014.1"/>
</dbReference>
<dbReference type="PANTHER" id="PTHR43278:SF4">
    <property type="entry name" value="NAD(P)H-DEPENDENT FMN-CONTAINING OXIDOREDUCTASE YWQN-RELATED"/>
    <property type="match status" value="1"/>
</dbReference>
<dbReference type="InterPro" id="IPR051796">
    <property type="entry name" value="ISF_SsuE-like"/>
</dbReference>
<feature type="domain" description="NADPH-dependent FMN reductase-like" evidence="3">
    <location>
        <begin position="3"/>
        <end position="149"/>
    </location>
</feature>
<sequence>MKKVILLSGSPNANGNTVTTLEKCADVIRKNGVEAEVVSIAGLDVKDCMSSSDKSTDGFDEIIEKIKNAQGLIVGGPVYWGTVRGELMVALQRIAMASKDNGRFLSRMVGGPIAVARRGGLTSSIEEMMMFYLTNDMIVPGSTYWNIVFAGKEGTALEDEEGISTVERFSENVAFLVNKIND</sequence>
<dbReference type="InterPro" id="IPR005025">
    <property type="entry name" value="FMN_Rdtase-like_dom"/>
</dbReference>
<accession>A0ABT9UX74</accession>
<evidence type="ECO:0000313" key="5">
    <source>
        <dbReference type="Proteomes" id="UP001228504"/>
    </source>
</evidence>
<dbReference type="PANTHER" id="PTHR43278">
    <property type="entry name" value="NAD(P)H-DEPENDENT FMN-CONTAINING OXIDOREDUCTASE YWQN-RELATED"/>
    <property type="match status" value="1"/>
</dbReference>
<dbReference type="SUPFAM" id="SSF52218">
    <property type="entry name" value="Flavoproteins"/>
    <property type="match status" value="1"/>
</dbReference>
<keyword evidence="1" id="KW-0285">Flavoprotein</keyword>
<proteinExistence type="predicted"/>
<evidence type="ECO:0000256" key="2">
    <source>
        <dbReference type="ARBA" id="ARBA00022643"/>
    </source>
</evidence>
<evidence type="ECO:0000256" key="1">
    <source>
        <dbReference type="ARBA" id="ARBA00022630"/>
    </source>
</evidence>